<dbReference type="SUPFAM" id="SSF49842">
    <property type="entry name" value="TNF-like"/>
    <property type="match status" value="1"/>
</dbReference>
<dbReference type="Ensembl" id="ENSPMGT00000005650.1">
    <property type="protein sequence ID" value="ENSPMGP00000005328.1"/>
    <property type="gene ID" value="ENSPMGG00000004477.1"/>
</dbReference>
<keyword evidence="3" id="KW-0272">Extracellular matrix</keyword>
<keyword evidence="2" id="KW-0964">Secreted</keyword>
<dbReference type="Gene3D" id="2.60.120.40">
    <property type="match status" value="1"/>
</dbReference>
<feature type="domain" description="C1q" evidence="4">
    <location>
        <begin position="3"/>
        <end position="83"/>
    </location>
</feature>
<dbReference type="InterPro" id="IPR001073">
    <property type="entry name" value="C1q_dom"/>
</dbReference>
<reference evidence="5" key="1">
    <citation type="submission" date="2025-08" db="UniProtKB">
        <authorList>
            <consortium name="Ensembl"/>
        </authorList>
    </citation>
    <scope>IDENTIFICATION</scope>
</reference>
<accession>A0A3B3ZL21</accession>
<name>A0A3B3ZL21_9GOBI</name>
<dbReference type="PANTHER" id="PTHR15427:SF50">
    <property type="entry name" value="COMPLEMENT C1Q TUMOR NECROSIS FACTOR-RELATED PROTEIN 2-LIKE"/>
    <property type="match status" value="1"/>
</dbReference>
<evidence type="ECO:0000313" key="6">
    <source>
        <dbReference type="Proteomes" id="UP000261520"/>
    </source>
</evidence>
<protein>
    <recommendedName>
        <fullName evidence="4">C1q domain-containing protein</fullName>
    </recommendedName>
</protein>
<evidence type="ECO:0000259" key="4">
    <source>
        <dbReference type="Pfam" id="PF00386"/>
    </source>
</evidence>
<dbReference type="InterPro" id="IPR050392">
    <property type="entry name" value="Collagen/C1q_domain"/>
</dbReference>
<evidence type="ECO:0000256" key="1">
    <source>
        <dbReference type="ARBA" id="ARBA00004498"/>
    </source>
</evidence>
<dbReference type="InterPro" id="IPR008983">
    <property type="entry name" value="Tumour_necrosis_fac-like_dom"/>
</dbReference>
<dbReference type="PANTHER" id="PTHR15427">
    <property type="entry name" value="EMILIN ELASTIN MICROFIBRIL INTERFACE-LOCATED PROTEIN ELASTIN MICROFIBRIL INTERFACER"/>
    <property type="match status" value="1"/>
</dbReference>
<dbReference type="Proteomes" id="UP000261520">
    <property type="component" value="Unplaced"/>
</dbReference>
<organism evidence="5 6">
    <name type="scientific">Periophthalmus magnuspinnatus</name>
    <dbReference type="NCBI Taxonomy" id="409849"/>
    <lineage>
        <taxon>Eukaryota</taxon>
        <taxon>Metazoa</taxon>
        <taxon>Chordata</taxon>
        <taxon>Craniata</taxon>
        <taxon>Vertebrata</taxon>
        <taxon>Euteleostomi</taxon>
        <taxon>Actinopterygii</taxon>
        <taxon>Neopterygii</taxon>
        <taxon>Teleostei</taxon>
        <taxon>Neoteleostei</taxon>
        <taxon>Acanthomorphata</taxon>
        <taxon>Gobiaria</taxon>
        <taxon>Gobiiformes</taxon>
        <taxon>Gobioidei</taxon>
        <taxon>Gobiidae</taxon>
        <taxon>Oxudercinae</taxon>
        <taxon>Periophthalmus</taxon>
    </lineage>
</organism>
<dbReference type="AlphaFoldDB" id="A0A3B3ZL21"/>
<evidence type="ECO:0000256" key="3">
    <source>
        <dbReference type="ARBA" id="ARBA00022530"/>
    </source>
</evidence>
<dbReference type="Pfam" id="PF00386">
    <property type="entry name" value="C1q"/>
    <property type="match status" value="1"/>
</dbReference>
<proteinExistence type="predicted"/>
<sequence>VALGVFTAPSHGLYYFSLHVFRGCALFKNGEEIVSVSRFMPPFGSNSAVLELYPGDEVYVVARFDRKPFYPNTMSSSFSGYLINHLFPIENNRD</sequence>
<keyword evidence="6" id="KW-1185">Reference proteome</keyword>
<evidence type="ECO:0000313" key="5">
    <source>
        <dbReference type="Ensembl" id="ENSPMGP00000005328.1"/>
    </source>
</evidence>
<reference evidence="5" key="2">
    <citation type="submission" date="2025-09" db="UniProtKB">
        <authorList>
            <consortium name="Ensembl"/>
        </authorList>
    </citation>
    <scope>IDENTIFICATION</scope>
</reference>
<evidence type="ECO:0000256" key="2">
    <source>
        <dbReference type="ARBA" id="ARBA00022525"/>
    </source>
</evidence>
<comment type="subcellular location">
    <subcellularLocation>
        <location evidence="1">Secreted</location>
        <location evidence="1">Extracellular space</location>
        <location evidence="1">Extracellular matrix</location>
    </subcellularLocation>
</comment>